<accession>A0A917UDN6</accession>
<dbReference type="SUPFAM" id="SSF51735">
    <property type="entry name" value="NAD(P)-binding Rossmann-fold domains"/>
    <property type="match status" value="1"/>
</dbReference>
<dbReference type="InterPro" id="IPR057326">
    <property type="entry name" value="KR_dom"/>
</dbReference>
<dbReference type="Gene3D" id="3.40.50.720">
    <property type="entry name" value="NAD(P)-binding Rossmann-like Domain"/>
    <property type="match status" value="1"/>
</dbReference>
<dbReference type="InterPro" id="IPR002347">
    <property type="entry name" value="SDR_fam"/>
</dbReference>
<evidence type="ECO:0000256" key="2">
    <source>
        <dbReference type="RuleBase" id="RU000363"/>
    </source>
</evidence>
<gene>
    <name evidence="4" type="ORF">GCM10007977_095400</name>
</gene>
<dbReference type="PRINTS" id="PR00080">
    <property type="entry name" value="SDRFAMILY"/>
</dbReference>
<keyword evidence="5" id="KW-1185">Reference proteome</keyword>
<dbReference type="SMART" id="SM00822">
    <property type="entry name" value="PKS_KR"/>
    <property type="match status" value="1"/>
</dbReference>
<evidence type="ECO:0000256" key="1">
    <source>
        <dbReference type="ARBA" id="ARBA00023002"/>
    </source>
</evidence>
<proteinExistence type="inferred from homology"/>
<feature type="domain" description="Ketoreductase" evidence="3">
    <location>
        <begin position="4"/>
        <end position="194"/>
    </location>
</feature>
<evidence type="ECO:0000313" key="4">
    <source>
        <dbReference type="EMBL" id="GGM78719.1"/>
    </source>
</evidence>
<reference evidence="4" key="1">
    <citation type="journal article" date="2014" name="Int. J. Syst. Evol. Microbiol.">
        <title>Complete genome sequence of Corynebacterium casei LMG S-19264T (=DSM 44701T), isolated from a smear-ripened cheese.</title>
        <authorList>
            <consortium name="US DOE Joint Genome Institute (JGI-PGF)"/>
            <person name="Walter F."/>
            <person name="Albersmeier A."/>
            <person name="Kalinowski J."/>
            <person name="Ruckert C."/>
        </authorList>
    </citation>
    <scope>NUCLEOTIDE SEQUENCE</scope>
    <source>
        <strain evidence="4">JCM 19831</strain>
    </source>
</reference>
<dbReference type="Pfam" id="PF00106">
    <property type="entry name" value="adh_short"/>
    <property type="match status" value="1"/>
</dbReference>
<comment type="similarity">
    <text evidence="2">Belongs to the short-chain dehydrogenases/reductases (SDR) family.</text>
</comment>
<reference evidence="4" key="2">
    <citation type="submission" date="2020-09" db="EMBL/GenBank/DDBJ databases">
        <authorList>
            <person name="Sun Q."/>
            <person name="Ohkuma M."/>
        </authorList>
    </citation>
    <scope>NUCLEOTIDE SEQUENCE</scope>
    <source>
        <strain evidence="4">JCM 19831</strain>
    </source>
</reference>
<comment type="caution">
    <text evidence="4">The sequence shown here is derived from an EMBL/GenBank/DDBJ whole genome shotgun (WGS) entry which is preliminary data.</text>
</comment>
<organism evidence="4 5">
    <name type="scientific">Dactylosporangium sucinum</name>
    <dbReference type="NCBI Taxonomy" id="1424081"/>
    <lineage>
        <taxon>Bacteria</taxon>
        <taxon>Bacillati</taxon>
        <taxon>Actinomycetota</taxon>
        <taxon>Actinomycetes</taxon>
        <taxon>Micromonosporales</taxon>
        <taxon>Micromonosporaceae</taxon>
        <taxon>Dactylosporangium</taxon>
    </lineage>
</organism>
<dbReference type="GO" id="GO:0016491">
    <property type="term" value="F:oxidoreductase activity"/>
    <property type="evidence" value="ECO:0007669"/>
    <property type="project" value="UniProtKB-KW"/>
</dbReference>
<dbReference type="RefSeq" id="WP_190256741.1">
    <property type="nucleotide sequence ID" value="NZ_BMPI01000079.1"/>
</dbReference>
<dbReference type="EMBL" id="BMPI01000079">
    <property type="protein sequence ID" value="GGM78719.1"/>
    <property type="molecule type" value="Genomic_DNA"/>
</dbReference>
<sequence length="273" mass="28345">MAGKTCVVTGGTGGIGAETAVRLAGLGATVVVVGRDAAAGEQVRRRATGGRVEVLTADLSSLAEVRRLAEAVRSRYHRIDVLVNNAGVIVHRPAVSADGFELTFATNYLGPFLLTRLLTESLERAAPARIVNVASSAHKQVRAIPWDELGHGGPKGAYPLSKLLDVLWTAELARRLAGRGVTANCLHPGFVRTGLGRDVGGALGGAVQLVLRFQPGAAAGARTPVYLATSPDLAGVTGGYFVNCRPARPSALARDPAAAARLWELSERMTASG</sequence>
<protein>
    <submittedName>
        <fullName evidence="4">Short-chain dehydrogenase</fullName>
    </submittedName>
</protein>
<name>A0A917UDN6_9ACTN</name>
<dbReference type="Proteomes" id="UP000642070">
    <property type="component" value="Unassembled WGS sequence"/>
</dbReference>
<dbReference type="InterPro" id="IPR036291">
    <property type="entry name" value="NAD(P)-bd_dom_sf"/>
</dbReference>
<dbReference type="AlphaFoldDB" id="A0A917UDN6"/>
<dbReference type="PANTHER" id="PTHR43157:SF31">
    <property type="entry name" value="PHOSPHATIDYLINOSITOL-GLYCAN BIOSYNTHESIS CLASS F PROTEIN"/>
    <property type="match status" value="1"/>
</dbReference>
<keyword evidence="1" id="KW-0560">Oxidoreductase</keyword>
<evidence type="ECO:0000259" key="3">
    <source>
        <dbReference type="SMART" id="SM00822"/>
    </source>
</evidence>
<dbReference type="PANTHER" id="PTHR43157">
    <property type="entry name" value="PHOSPHATIDYLINOSITOL-GLYCAN BIOSYNTHESIS CLASS F PROTEIN-RELATED"/>
    <property type="match status" value="1"/>
</dbReference>
<dbReference type="PRINTS" id="PR00081">
    <property type="entry name" value="GDHRDH"/>
</dbReference>
<evidence type="ECO:0000313" key="5">
    <source>
        <dbReference type="Proteomes" id="UP000642070"/>
    </source>
</evidence>